<dbReference type="SUPFAM" id="SSF52980">
    <property type="entry name" value="Restriction endonuclease-like"/>
    <property type="match status" value="1"/>
</dbReference>
<comment type="caution">
    <text evidence="2">The sequence shown here is derived from an EMBL/GenBank/DDBJ whole genome shotgun (WGS) entry which is preliminary data.</text>
</comment>
<reference evidence="2 3" key="1">
    <citation type="submission" date="2016-09" db="EMBL/GenBank/DDBJ databases">
        <title>Complete genome of Desulfosporosinus sp. OL.</title>
        <authorList>
            <person name="Mardanov A."/>
            <person name="Beletsky A."/>
            <person name="Panova A."/>
            <person name="Karnachuk O."/>
            <person name="Ravin N."/>
        </authorList>
    </citation>
    <scope>NUCLEOTIDE SEQUENCE [LARGE SCALE GENOMIC DNA]</scope>
    <source>
        <strain evidence="2 3">OL</strain>
    </source>
</reference>
<dbReference type="EMBL" id="MLBF01000029">
    <property type="protein sequence ID" value="OLN29832.1"/>
    <property type="molecule type" value="Genomic_DNA"/>
</dbReference>
<dbReference type="STRING" id="1888891.DSOL_3363"/>
<dbReference type="InterPro" id="IPR012296">
    <property type="entry name" value="Nuclease_put_TT1808"/>
</dbReference>
<proteinExistence type="predicted"/>
<organism evidence="2 3">
    <name type="scientific">Desulfosporosinus metallidurans</name>
    <dbReference type="NCBI Taxonomy" id="1888891"/>
    <lineage>
        <taxon>Bacteria</taxon>
        <taxon>Bacillati</taxon>
        <taxon>Bacillota</taxon>
        <taxon>Clostridia</taxon>
        <taxon>Eubacteriales</taxon>
        <taxon>Desulfitobacteriaceae</taxon>
        <taxon>Desulfosporosinus</taxon>
    </lineage>
</organism>
<dbReference type="CDD" id="cd06260">
    <property type="entry name" value="DUF820-like"/>
    <property type="match status" value="1"/>
</dbReference>
<evidence type="ECO:0000259" key="1">
    <source>
        <dbReference type="Pfam" id="PF05685"/>
    </source>
</evidence>
<dbReference type="OrthoDB" id="9798254at2"/>
<sequence length="196" mass="22550">MSESIGAFLQKYTYTDYVTWPEDKPMELIDGVPYAMTPAPSRIHQKISVELVRQISTYLHGKTCEVYAAPFDVRLTDINEADEEINNVVQPDISIICDQEKLDDKGCKGNPDLVMEIISPSSISMDYIKKLYLYEKYSVREYWIIHPIDKIVMVYKLIQNGKFARPEVYQIDETIKLGIFDDFTISLANVFRGSSN</sequence>
<evidence type="ECO:0000313" key="2">
    <source>
        <dbReference type="EMBL" id="OLN29832.1"/>
    </source>
</evidence>
<dbReference type="Pfam" id="PF05685">
    <property type="entry name" value="Uma2"/>
    <property type="match status" value="1"/>
</dbReference>
<evidence type="ECO:0000313" key="3">
    <source>
        <dbReference type="Proteomes" id="UP000186102"/>
    </source>
</evidence>
<accession>A0A1Q8QRA5</accession>
<dbReference type="AlphaFoldDB" id="A0A1Q8QRA5"/>
<dbReference type="PANTHER" id="PTHR36558:SF1">
    <property type="entry name" value="RESTRICTION ENDONUCLEASE DOMAIN-CONTAINING PROTEIN-RELATED"/>
    <property type="match status" value="1"/>
</dbReference>
<dbReference type="PANTHER" id="PTHR36558">
    <property type="entry name" value="GLR1098 PROTEIN"/>
    <property type="match status" value="1"/>
</dbReference>
<dbReference type="Proteomes" id="UP000186102">
    <property type="component" value="Unassembled WGS sequence"/>
</dbReference>
<dbReference type="Gene3D" id="3.90.1570.10">
    <property type="entry name" value="tt1808, chain A"/>
    <property type="match status" value="1"/>
</dbReference>
<protein>
    <recommendedName>
        <fullName evidence="1">Putative restriction endonuclease domain-containing protein</fullName>
    </recommendedName>
</protein>
<dbReference type="InterPro" id="IPR011335">
    <property type="entry name" value="Restrct_endonuc-II-like"/>
</dbReference>
<name>A0A1Q8QRA5_9FIRM</name>
<gene>
    <name evidence="2" type="ORF">DSOL_3363</name>
</gene>
<dbReference type="RefSeq" id="WP_075365856.1">
    <property type="nucleotide sequence ID" value="NZ_MLBF01000029.1"/>
</dbReference>
<keyword evidence="3" id="KW-1185">Reference proteome</keyword>
<dbReference type="InterPro" id="IPR008538">
    <property type="entry name" value="Uma2"/>
</dbReference>
<feature type="domain" description="Putative restriction endonuclease" evidence="1">
    <location>
        <begin position="16"/>
        <end position="187"/>
    </location>
</feature>